<dbReference type="Proteomes" id="UP000697995">
    <property type="component" value="Unassembled WGS sequence"/>
</dbReference>
<gene>
    <name evidence="2" type="ORF">CKO45_16655</name>
</gene>
<feature type="region of interest" description="Disordered" evidence="1">
    <location>
        <begin position="35"/>
        <end position="60"/>
    </location>
</feature>
<evidence type="ECO:0000313" key="2">
    <source>
        <dbReference type="EMBL" id="MBK1659863.1"/>
    </source>
</evidence>
<reference evidence="2 3" key="1">
    <citation type="journal article" date="2020" name="Microorganisms">
        <title>Osmotic Adaptation and Compatible Solute Biosynthesis of Phototrophic Bacteria as Revealed from Genome Analyses.</title>
        <authorList>
            <person name="Imhoff J.F."/>
            <person name="Rahn T."/>
            <person name="Kunzel S."/>
            <person name="Keller A."/>
            <person name="Neulinger S.C."/>
        </authorList>
    </citation>
    <scope>NUCLEOTIDE SEQUENCE [LARGE SCALE GENOMIC DNA]</scope>
    <source>
        <strain evidence="2 3">DSM 15382</strain>
    </source>
</reference>
<evidence type="ECO:0000313" key="3">
    <source>
        <dbReference type="Proteomes" id="UP000697995"/>
    </source>
</evidence>
<feature type="compositionally biased region" description="Acidic residues" evidence="1">
    <location>
        <begin position="35"/>
        <end position="54"/>
    </location>
</feature>
<comment type="caution">
    <text evidence="2">The sequence shown here is derived from an EMBL/GenBank/DDBJ whole genome shotgun (WGS) entry which is preliminary data.</text>
</comment>
<accession>A0ABS1CZN5</accession>
<sequence>MTDTPKEYEPTDYERRVIHALQLVMIDKMANNFDWPEEGDELGWMEDPDDEDGEADRVTG</sequence>
<dbReference type="RefSeq" id="WP_133221254.1">
    <property type="nucleotide sequence ID" value="NZ_NRSG01000129.1"/>
</dbReference>
<protein>
    <submittedName>
        <fullName evidence="2">Uncharacterized protein</fullName>
    </submittedName>
</protein>
<evidence type="ECO:0000256" key="1">
    <source>
        <dbReference type="SAM" id="MobiDB-lite"/>
    </source>
</evidence>
<name>A0ABS1CZN5_9PROT</name>
<dbReference type="EMBL" id="NRSG01000129">
    <property type="protein sequence ID" value="MBK1659863.1"/>
    <property type="molecule type" value="Genomic_DNA"/>
</dbReference>
<organism evidence="2 3">
    <name type="scientific">Paracraurococcus ruber</name>
    <dbReference type="NCBI Taxonomy" id="77675"/>
    <lineage>
        <taxon>Bacteria</taxon>
        <taxon>Pseudomonadati</taxon>
        <taxon>Pseudomonadota</taxon>
        <taxon>Alphaproteobacteria</taxon>
        <taxon>Acetobacterales</taxon>
        <taxon>Roseomonadaceae</taxon>
        <taxon>Paracraurococcus</taxon>
    </lineage>
</organism>
<proteinExistence type="predicted"/>
<keyword evidence="3" id="KW-1185">Reference proteome</keyword>